<dbReference type="Proteomes" id="UP000683360">
    <property type="component" value="Unassembled WGS sequence"/>
</dbReference>
<proteinExistence type="predicted"/>
<evidence type="ECO:0000259" key="1">
    <source>
        <dbReference type="Pfam" id="PF17921"/>
    </source>
</evidence>
<keyword evidence="3" id="KW-1185">Reference proteome</keyword>
<dbReference type="AlphaFoldDB" id="A0A8S3T5L2"/>
<dbReference type="InterPro" id="IPR041588">
    <property type="entry name" value="Integrase_H2C2"/>
</dbReference>
<dbReference type="PANTHER" id="PTHR47266">
    <property type="entry name" value="ENDONUCLEASE-RELATED"/>
    <property type="match status" value="1"/>
</dbReference>
<evidence type="ECO:0000313" key="2">
    <source>
        <dbReference type="EMBL" id="CAG2228911.1"/>
    </source>
</evidence>
<dbReference type="OrthoDB" id="8892477at2759"/>
<reference evidence="2" key="1">
    <citation type="submission" date="2021-03" db="EMBL/GenBank/DDBJ databases">
        <authorList>
            <person name="Bekaert M."/>
        </authorList>
    </citation>
    <scope>NUCLEOTIDE SEQUENCE</scope>
</reference>
<dbReference type="EMBL" id="CAJPWZ010002010">
    <property type="protein sequence ID" value="CAG2228911.1"/>
    <property type="molecule type" value="Genomic_DNA"/>
</dbReference>
<organism evidence="2 3">
    <name type="scientific">Mytilus edulis</name>
    <name type="common">Blue mussel</name>
    <dbReference type="NCBI Taxonomy" id="6550"/>
    <lineage>
        <taxon>Eukaryota</taxon>
        <taxon>Metazoa</taxon>
        <taxon>Spiralia</taxon>
        <taxon>Lophotrochozoa</taxon>
        <taxon>Mollusca</taxon>
        <taxon>Bivalvia</taxon>
        <taxon>Autobranchia</taxon>
        <taxon>Pteriomorphia</taxon>
        <taxon>Mytilida</taxon>
        <taxon>Mytiloidea</taxon>
        <taxon>Mytilidae</taxon>
        <taxon>Mytilinae</taxon>
        <taxon>Mytilus</taxon>
    </lineage>
</organism>
<dbReference type="Pfam" id="PF17921">
    <property type="entry name" value="Integrase_H2C2"/>
    <property type="match status" value="1"/>
</dbReference>
<gene>
    <name evidence="2" type="ORF">MEDL_41797</name>
</gene>
<name>A0A8S3T5L2_MYTED</name>
<evidence type="ECO:0000313" key="3">
    <source>
        <dbReference type="Proteomes" id="UP000683360"/>
    </source>
</evidence>
<dbReference type="InterPro" id="IPR052160">
    <property type="entry name" value="Gypsy_RT_Integrase-like"/>
</dbReference>
<protein>
    <recommendedName>
        <fullName evidence="1">Integrase zinc-binding domain-containing protein</fullName>
    </recommendedName>
</protein>
<accession>A0A8S3T5L2</accession>
<feature type="domain" description="Integrase zinc-binding" evidence="1">
    <location>
        <begin position="77"/>
        <end position="102"/>
    </location>
</feature>
<dbReference type="Gene3D" id="1.10.340.70">
    <property type="match status" value="1"/>
</dbReference>
<sequence>MMAHKLITDFDTMALKTKTTNICLKKGNSNLAYNIKSAKPEVIPAGHENIINGKLVAKGSGEIMTTHYVGIIESGLRFYWFGMRRDAENYVANCVECVTRKNQSRTAGASSQPHYSGGPFEKIAIDILEMPMSDQGNRFIVVIGDYFSLSGQRLSL</sequence>
<comment type="caution">
    <text evidence="2">The sequence shown here is derived from an EMBL/GenBank/DDBJ whole genome shotgun (WGS) entry which is preliminary data.</text>
</comment>